<dbReference type="Proteomes" id="UP000799757">
    <property type="component" value="Unassembled WGS sequence"/>
</dbReference>
<name>A0A6A6WW80_9PLEO</name>
<accession>A0A6A6WW80</accession>
<proteinExistence type="predicted"/>
<protein>
    <submittedName>
        <fullName evidence="2">Uncharacterized protein</fullName>
    </submittedName>
</protein>
<sequence length="400" mass="43679">MWSAMSPSSYNHFNIPADRKQDDASSYSTSLSENTAIPTPDSASASNAENVRVPVKESEASASILVTAMQPPSANFAISPTLQNVLALRPLAQRHEENRKVRPEALSTDPNVKALAAAVKDPLPPRSARISATNSHALGVDWNQPAPSSSTLTAGTRCLPDGKNITFEEFASLIPRPRAPINVNVVPRRPEKTHLSSLPSRQAFHSAPVPGPLLPDLGVVAPIAPTYANPYGVIGQRTAPTGSICEQESLYQQHQRSEPLRPRILLALPLRIARSQAGRDPMLAPIRKFLDRACPRESETVVSREPLLPNIVYTVAFNMNDEDWTSYCMILQVFELAGALQNVVGNDPNFNQLSSQGWLPQGGQELTELLGKLVRWFNLGLPWDKNKPWEKPGCLPPVPI</sequence>
<reference evidence="2" key="1">
    <citation type="journal article" date="2020" name="Stud. Mycol.">
        <title>101 Dothideomycetes genomes: a test case for predicting lifestyles and emergence of pathogens.</title>
        <authorList>
            <person name="Haridas S."/>
            <person name="Albert R."/>
            <person name="Binder M."/>
            <person name="Bloem J."/>
            <person name="Labutti K."/>
            <person name="Salamov A."/>
            <person name="Andreopoulos B."/>
            <person name="Baker S."/>
            <person name="Barry K."/>
            <person name="Bills G."/>
            <person name="Bluhm B."/>
            <person name="Cannon C."/>
            <person name="Castanera R."/>
            <person name="Culley D."/>
            <person name="Daum C."/>
            <person name="Ezra D."/>
            <person name="Gonzalez J."/>
            <person name="Henrissat B."/>
            <person name="Kuo A."/>
            <person name="Liang C."/>
            <person name="Lipzen A."/>
            <person name="Lutzoni F."/>
            <person name="Magnuson J."/>
            <person name="Mondo S."/>
            <person name="Nolan M."/>
            <person name="Ohm R."/>
            <person name="Pangilinan J."/>
            <person name="Park H.-J."/>
            <person name="Ramirez L."/>
            <person name="Alfaro M."/>
            <person name="Sun H."/>
            <person name="Tritt A."/>
            <person name="Yoshinaga Y."/>
            <person name="Zwiers L.-H."/>
            <person name="Turgeon B."/>
            <person name="Goodwin S."/>
            <person name="Spatafora J."/>
            <person name="Crous P."/>
            <person name="Grigoriev I."/>
        </authorList>
    </citation>
    <scope>NUCLEOTIDE SEQUENCE</scope>
    <source>
        <strain evidence="2">CBS 109.77</strain>
    </source>
</reference>
<feature type="region of interest" description="Disordered" evidence="1">
    <location>
        <begin position="1"/>
        <end position="49"/>
    </location>
</feature>
<feature type="compositionally biased region" description="Polar residues" evidence="1">
    <location>
        <begin position="1"/>
        <end position="12"/>
    </location>
</feature>
<feature type="compositionally biased region" description="Polar residues" evidence="1">
    <location>
        <begin position="24"/>
        <end position="49"/>
    </location>
</feature>
<gene>
    <name evidence="2" type="ORF">K505DRAFT_342186</name>
</gene>
<evidence type="ECO:0000313" key="2">
    <source>
        <dbReference type="EMBL" id="KAF2788339.1"/>
    </source>
</evidence>
<organism evidence="2 3">
    <name type="scientific">Melanomma pulvis-pyrius CBS 109.77</name>
    <dbReference type="NCBI Taxonomy" id="1314802"/>
    <lineage>
        <taxon>Eukaryota</taxon>
        <taxon>Fungi</taxon>
        <taxon>Dikarya</taxon>
        <taxon>Ascomycota</taxon>
        <taxon>Pezizomycotina</taxon>
        <taxon>Dothideomycetes</taxon>
        <taxon>Pleosporomycetidae</taxon>
        <taxon>Pleosporales</taxon>
        <taxon>Melanommataceae</taxon>
        <taxon>Melanomma</taxon>
    </lineage>
</organism>
<evidence type="ECO:0000313" key="3">
    <source>
        <dbReference type="Proteomes" id="UP000799757"/>
    </source>
</evidence>
<dbReference type="EMBL" id="MU002225">
    <property type="protein sequence ID" value="KAF2788339.1"/>
    <property type="molecule type" value="Genomic_DNA"/>
</dbReference>
<keyword evidence="3" id="KW-1185">Reference proteome</keyword>
<dbReference type="AlphaFoldDB" id="A0A6A6WW80"/>
<evidence type="ECO:0000256" key="1">
    <source>
        <dbReference type="SAM" id="MobiDB-lite"/>
    </source>
</evidence>